<keyword evidence="1" id="KW-0472">Membrane</keyword>
<protein>
    <submittedName>
        <fullName evidence="2">Uncharacterized protein</fullName>
    </submittedName>
</protein>
<evidence type="ECO:0000256" key="1">
    <source>
        <dbReference type="SAM" id="Phobius"/>
    </source>
</evidence>
<name>A0A5C6A6C5_9BACT</name>
<proteinExistence type="predicted"/>
<dbReference type="AlphaFoldDB" id="A0A5C6A6C5"/>
<comment type="caution">
    <text evidence="2">The sequence shown here is derived from an EMBL/GenBank/DDBJ whole genome shotgun (WGS) entry which is preliminary data.</text>
</comment>
<keyword evidence="1" id="KW-0812">Transmembrane</keyword>
<evidence type="ECO:0000313" key="3">
    <source>
        <dbReference type="Proteomes" id="UP000316213"/>
    </source>
</evidence>
<gene>
    <name evidence="2" type="ORF">Pla100_34910</name>
</gene>
<sequence length="104" mass="11152">MVAQSLVLMLLQFLMFGNSPGVTQVVRLALTALLAFFLFAGSNIARWLSIMFYGFWAAMSAMALPAVYGKQGLVFTLVLGLLVIANAAIPVLLKAPPGIDDQFS</sequence>
<dbReference type="Proteomes" id="UP000316213">
    <property type="component" value="Unassembled WGS sequence"/>
</dbReference>
<organism evidence="2 3">
    <name type="scientific">Neorhodopirellula pilleata</name>
    <dbReference type="NCBI Taxonomy" id="2714738"/>
    <lineage>
        <taxon>Bacteria</taxon>
        <taxon>Pseudomonadati</taxon>
        <taxon>Planctomycetota</taxon>
        <taxon>Planctomycetia</taxon>
        <taxon>Pirellulales</taxon>
        <taxon>Pirellulaceae</taxon>
        <taxon>Neorhodopirellula</taxon>
    </lineage>
</organism>
<reference evidence="2 3" key="1">
    <citation type="submission" date="2019-02" db="EMBL/GenBank/DDBJ databases">
        <title>Deep-cultivation of Planctomycetes and their phenomic and genomic characterization uncovers novel biology.</title>
        <authorList>
            <person name="Wiegand S."/>
            <person name="Jogler M."/>
            <person name="Boedeker C."/>
            <person name="Pinto D."/>
            <person name="Vollmers J."/>
            <person name="Rivas-Marin E."/>
            <person name="Kohn T."/>
            <person name="Peeters S.H."/>
            <person name="Heuer A."/>
            <person name="Rast P."/>
            <person name="Oberbeckmann S."/>
            <person name="Bunk B."/>
            <person name="Jeske O."/>
            <person name="Meyerdierks A."/>
            <person name="Storesund J.E."/>
            <person name="Kallscheuer N."/>
            <person name="Luecker S."/>
            <person name="Lage O.M."/>
            <person name="Pohl T."/>
            <person name="Merkel B.J."/>
            <person name="Hornburger P."/>
            <person name="Mueller R.-W."/>
            <person name="Bruemmer F."/>
            <person name="Labrenz M."/>
            <person name="Spormann A.M."/>
            <person name="Op Den Camp H."/>
            <person name="Overmann J."/>
            <person name="Amann R."/>
            <person name="Jetten M.S.M."/>
            <person name="Mascher T."/>
            <person name="Medema M.H."/>
            <person name="Devos D.P."/>
            <person name="Kaster A.-K."/>
            <person name="Ovreas L."/>
            <person name="Rohde M."/>
            <person name="Galperin M.Y."/>
            <person name="Jogler C."/>
        </authorList>
    </citation>
    <scope>NUCLEOTIDE SEQUENCE [LARGE SCALE GENOMIC DNA]</scope>
    <source>
        <strain evidence="2 3">Pla100</strain>
    </source>
</reference>
<evidence type="ECO:0000313" key="2">
    <source>
        <dbReference type="EMBL" id="TWT94917.1"/>
    </source>
</evidence>
<keyword evidence="1" id="KW-1133">Transmembrane helix</keyword>
<feature type="transmembrane region" description="Helical" evidence="1">
    <location>
        <begin position="74"/>
        <end position="93"/>
    </location>
</feature>
<accession>A0A5C6A6C5</accession>
<keyword evidence="3" id="KW-1185">Reference proteome</keyword>
<feature type="transmembrane region" description="Helical" evidence="1">
    <location>
        <begin position="47"/>
        <end position="68"/>
    </location>
</feature>
<feature type="transmembrane region" description="Helical" evidence="1">
    <location>
        <begin position="20"/>
        <end position="40"/>
    </location>
</feature>
<dbReference type="EMBL" id="SJPM01000007">
    <property type="protein sequence ID" value="TWT94917.1"/>
    <property type="molecule type" value="Genomic_DNA"/>
</dbReference>